<keyword evidence="2" id="KW-0732">Signal</keyword>
<dbReference type="VEuPathDB" id="FungiDB:I7I52_11530"/>
<gene>
    <name evidence="3" type="ORF">I7I52_11530</name>
</gene>
<proteinExistence type="predicted"/>
<sequence>MSSVLSTIFNLLIIAICLIPAASNTTLSSSMNISSFFLFSFILFHSFFLHNFLYLFQIC</sequence>
<name>A0A8H7YDJ4_AJECA</name>
<feature type="chain" id="PRO_5034576377" evidence="2">
    <location>
        <begin position="24"/>
        <end position="59"/>
    </location>
</feature>
<feature type="signal peptide" evidence="2">
    <location>
        <begin position="1"/>
        <end position="23"/>
    </location>
</feature>
<organism evidence="3 4">
    <name type="scientific">Ajellomyces capsulatus</name>
    <name type="common">Darling's disease fungus</name>
    <name type="synonym">Histoplasma capsulatum</name>
    <dbReference type="NCBI Taxonomy" id="5037"/>
    <lineage>
        <taxon>Eukaryota</taxon>
        <taxon>Fungi</taxon>
        <taxon>Dikarya</taxon>
        <taxon>Ascomycota</taxon>
        <taxon>Pezizomycotina</taxon>
        <taxon>Eurotiomycetes</taxon>
        <taxon>Eurotiomycetidae</taxon>
        <taxon>Onygenales</taxon>
        <taxon>Ajellomycetaceae</taxon>
        <taxon>Histoplasma</taxon>
    </lineage>
</organism>
<dbReference type="EMBL" id="JAEVHI010000007">
    <property type="protein sequence ID" value="KAG5287682.1"/>
    <property type="molecule type" value="Genomic_DNA"/>
</dbReference>
<dbReference type="AlphaFoldDB" id="A0A8H7YDJ4"/>
<evidence type="ECO:0000256" key="2">
    <source>
        <dbReference type="SAM" id="SignalP"/>
    </source>
</evidence>
<reference evidence="3 4" key="1">
    <citation type="submission" date="2021-01" db="EMBL/GenBank/DDBJ databases">
        <title>Chromosome-level genome assembly of a human fungal pathogen reveals clustering of transcriptionally co-regulated genes.</title>
        <authorList>
            <person name="Voorhies M."/>
            <person name="Cohen S."/>
            <person name="Shea T.P."/>
            <person name="Petrus S."/>
            <person name="Munoz J.F."/>
            <person name="Poplawski S."/>
            <person name="Goldman W.E."/>
            <person name="Michael T."/>
            <person name="Cuomo C.A."/>
            <person name="Sil A."/>
            <person name="Beyhan S."/>
        </authorList>
    </citation>
    <scope>NUCLEOTIDE SEQUENCE [LARGE SCALE GENOMIC DNA]</scope>
    <source>
        <strain evidence="3 4">G184AR</strain>
    </source>
</reference>
<dbReference type="Proteomes" id="UP000670092">
    <property type="component" value="Unassembled WGS sequence"/>
</dbReference>
<comment type="caution">
    <text evidence="3">The sequence shown here is derived from an EMBL/GenBank/DDBJ whole genome shotgun (WGS) entry which is preliminary data.</text>
</comment>
<evidence type="ECO:0000313" key="3">
    <source>
        <dbReference type="EMBL" id="KAG5287682.1"/>
    </source>
</evidence>
<evidence type="ECO:0000256" key="1">
    <source>
        <dbReference type="SAM" id="Phobius"/>
    </source>
</evidence>
<evidence type="ECO:0000313" key="4">
    <source>
        <dbReference type="Proteomes" id="UP000670092"/>
    </source>
</evidence>
<keyword evidence="1" id="KW-1133">Transmembrane helix</keyword>
<keyword evidence="1" id="KW-0472">Membrane</keyword>
<accession>A0A8H7YDJ4</accession>
<feature type="transmembrane region" description="Helical" evidence="1">
    <location>
        <begin position="33"/>
        <end position="56"/>
    </location>
</feature>
<protein>
    <submittedName>
        <fullName evidence="3">Uncharacterized protein</fullName>
    </submittedName>
</protein>
<keyword evidence="1" id="KW-0812">Transmembrane</keyword>